<sequence length="61" mass="7001">MDVFRPSEDVPPVMEDTIKMGPKVVWLQEGIHNTAAEEAARKSGIEVVFNRCMMAEHRRLF</sequence>
<dbReference type="PANTHER" id="PTHR33303:SF2">
    <property type="entry name" value="COA-BINDING DOMAIN-CONTAINING PROTEIN"/>
    <property type="match status" value="1"/>
</dbReference>
<dbReference type="KEGG" id="csy:CENSYa_1340"/>
<proteinExistence type="predicted"/>
<dbReference type="STRING" id="414004.CENSYa_1340"/>
<evidence type="ECO:0000313" key="2">
    <source>
        <dbReference type="EMBL" id="ABK77963.1"/>
    </source>
</evidence>
<dbReference type="EMBL" id="DP000238">
    <property type="protein sequence ID" value="ABK77963.1"/>
    <property type="molecule type" value="Genomic_DNA"/>
</dbReference>
<organism evidence="2 3">
    <name type="scientific">Cenarchaeum symbiosum (strain A)</name>
    <dbReference type="NCBI Taxonomy" id="414004"/>
    <lineage>
        <taxon>Archaea</taxon>
        <taxon>Nitrososphaerota</taxon>
        <taxon>Candidatus Cenarchaeales</taxon>
        <taxon>Candidatus Cenarchaeaceae</taxon>
        <taxon>Candidatus Cenarchaeum</taxon>
    </lineage>
</organism>
<dbReference type="EnsemblBacteria" id="ABK77963">
    <property type="protein sequence ID" value="ABK77963"/>
    <property type="gene ID" value="CENSYa_1340"/>
</dbReference>
<dbReference type="AlphaFoldDB" id="A0RX96"/>
<protein>
    <submittedName>
        <fullName evidence="2">CoA-binding protein</fullName>
    </submittedName>
</protein>
<dbReference type="Pfam" id="PF13380">
    <property type="entry name" value="CoA_binding_2"/>
    <property type="match status" value="1"/>
</dbReference>
<reference evidence="2 3" key="1">
    <citation type="journal article" date="2006" name="Proc. Natl. Acad. Sci. U.S.A.">
        <title>Genomic analysis of the uncultivated marine crenarchaeote Cenarchaeum symbiosum.</title>
        <authorList>
            <person name="Hallam S.J."/>
            <person name="Konstantinidis K.T."/>
            <person name="Putnam N."/>
            <person name="Schleper C."/>
            <person name="Watanabe Y."/>
            <person name="Sugahara J."/>
            <person name="Preston C."/>
            <person name="de la Torre J."/>
            <person name="Richardson P.M."/>
            <person name="DeLong E.F."/>
        </authorList>
    </citation>
    <scope>NUCLEOTIDE SEQUENCE [LARGE SCALE GENOMIC DNA]</scope>
    <source>
        <strain evidence="3">A</strain>
    </source>
</reference>
<evidence type="ECO:0000313" key="3">
    <source>
        <dbReference type="Proteomes" id="UP000000758"/>
    </source>
</evidence>
<dbReference type="Proteomes" id="UP000000758">
    <property type="component" value="Chromosome"/>
</dbReference>
<evidence type="ECO:0000259" key="1">
    <source>
        <dbReference type="Pfam" id="PF13380"/>
    </source>
</evidence>
<dbReference type="Gene3D" id="3.40.50.720">
    <property type="entry name" value="NAD(P)-binding Rossmann-like Domain"/>
    <property type="match status" value="1"/>
</dbReference>
<dbReference type="PANTHER" id="PTHR33303">
    <property type="entry name" value="CYTOPLASMIC PROTEIN-RELATED"/>
    <property type="match status" value="1"/>
</dbReference>
<dbReference type="InterPro" id="IPR003781">
    <property type="entry name" value="CoA-bd"/>
</dbReference>
<name>A0RX96_CENSY</name>
<feature type="domain" description="CoA-binding" evidence="1">
    <location>
        <begin position="2"/>
        <end position="57"/>
    </location>
</feature>
<dbReference type="HOGENOM" id="CLU_2911336_0_0_2"/>
<accession>A0RX96</accession>
<dbReference type="SUPFAM" id="SSF51735">
    <property type="entry name" value="NAD(P)-binding Rossmann-fold domains"/>
    <property type="match status" value="1"/>
</dbReference>
<gene>
    <name evidence="2" type="ordered locus">CENSYa_1340</name>
</gene>
<dbReference type="InterPro" id="IPR036291">
    <property type="entry name" value="NAD(P)-bd_dom_sf"/>
</dbReference>
<keyword evidence="3" id="KW-1185">Reference proteome</keyword>